<dbReference type="GO" id="GO:0016539">
    <property type="term" value="P:intein-mediated protein splicing"/>
    <property type="evidence" value="ECO:0007669"/>
    <property type="project" value="InterPro"/>
</dbReference>
<feature type="binding site" evidence="4">
    <location>
        <position position="329"/>
    </location>
    <ligand>
        <name>Zn(2+)</name>
        <dbReference type="ChEBI" id="CHEBI:29105"/>
    </ligand>
</feature>
<feature type="region of interest" description="RNA binding; important for wobble base 34 recognition" evidence="4">
    <location>
        <begin position="296"/>
        <end position="300"/>
    </location>
</feature>
<evidence type="ECO:0000256" key="1">
    <source>
        <dbReference type="ARBA" id="ARBA00022676"/>
    </source>
</evidence>
<comment type="similarity">
    <text evidence="4">Belongs to the queuine tRNA-ribosyltransferase family.</text>
</comment>
<keyword evidence="2 4" id="KW-0808">Transferase</keyword>
<dbReference type="HAMAP" id="MF_00168">
    <property type="entry name" value="Q_tRNA_Tgt"/>
    <property type="match status" value="1"/>
</dbReference>
<feature type="binding site" evidence="4">
    <location>
        <position position="241"/>
    </location>
    <ligand>
        <name>substrate</name>
    </ligand>
</feature>
<keyword evidence="4" id="KW-0862">Zinc</keyword>
<keyword evidence="7" id="KW-1185">Reference proteome</keyword>
<dbReference type="PANTHER" id="PTHR46499:SF1">
    <property type="entry name" value="QUEUINE TRNA-RIBOSYLTRANSFERASE"/>
    <property type="match status" value="1"/>
</dbReference>
<feature type="binding site" evidence="4">
    <location>
        <begin position="118"/>
        <end position="122"/>
    </location>
    <ligand>
        <name>substrate</name>
    </ligand>
</feature>
<keyword evidence="4" id="KW-0671">Queuosine biosynthesis</keyword>
<evidence type="ECO:0000256" key="3">
    <source>
        <dbReference type="ARBA" id="ARBA00022694"/>
    </source>
</evidence>
<reference evidence="6 7" key="1">
    <citation type="submission" date="2019-08" db="EMBL/GenBank/DDBJ databases">
        <title>Deep-cultivation of Planctomycetes and their phenomic and genomic characterization uncovers novel biology.</title>
        <authorList>
            <person name="Wiegand S."/>
            <person name="Jogler M."/>
            <person name="Boedeker C."/>
            <person name="Pinto D."/>
            <person name="Vollmers J."/>
            <person name="Rivas-Marin E."/>
            <person name="Kohn T."/>
            <person name="Peeters S.H."/>
            <person name="Heuer A."/>
            <person name="Rast P."/>
            <person name="Oberbeckmann S."/>
            <person name="Bunk B."/>
            <person name="Jeske O."/>
            <person name="Meyerdierks A."/>
            <person name="Storesund J.E."/>
            <person name="Kallscheuer N."/>
            <person name="Luecker S."/>
            <person name="Lage O.M."/>
            <person name="Pohl T."/>
            <person name="Merkel B.J."/>
            <person name="Hornburger P."/>
            <person name="Mueller R.-W."/>
            <person name="Bruemmer F."/>
            <person name="Labrenz M."/>
            <person name="Spormann A.M."/>
            <person name="Op den Camp H."/>
            <person name="Overmann J."/>
            <person name="Amann R."/>
            <person name="Jetten M.S.M."/>
            <person name="Mascher T."/>
            <person name="Medema M.H."/>
            <person name="Devos D.P."/>
            <person name="Kaster A.-K."/>
            <person name="Ovreas L."/>
            <person name="Rohde M."/>
            <person name="Galperin M.Y."/>
            <person name="Jogler C."/>
        </authorList>
    </citation>
    <scope>NUCLEOTIDE SEQUENCE [LARGE SCALE GENOMIC DNA]</scope>
    <source>
        <strain evidence="6 7">UC8</strain>
    </source>
</reference>
<protein>
    <recommendedName>
        <fullName evidence="4">Queuine tRNA-ribosyltransferase</fullName>
        <ecNumber evidence="4">2.4.2.29</ecNumber>
    </recommendedName>
    <alternativeName>
        <fullName evidence="4">Guanine insertion enzyme</fullName>
    </alternativeName>
    <alternativeName>
        <fullName evidence="4">tRNA-guanine transglycosylase</fullName>
    </alternativeName>
</protein>
<feature type="binding site" evidence="4">
    <location>
        <position position="214"/>
    </location>
    <ligand>
        <name>substrate</name>
    </ligand>
</feature>
<keyword evidence="1 4" id="KW-0328">Glycosyltransferase</keyword>
<comment type="function">
    <text evidence="4">Catalyzes the base-exchange of a guanine (G) residue with the queuine precursor 7-aminomethyl-7-deazaguanine (PreQ1) at position 34 (anticodon wobble position) in tRNAs with GU(N) anticodons (tRNA-Asp, -Asn, -His and -Tyr). Catalysis occurs through a double-displacement mechanism. The nucleophile active site attacks the C1' of nucleotide 34 to detach the guanine base from the RNA, forming a covalent enzyme-RNA intermediate. The proton acceptor active site deprotonates the incoming PreQ1, allowing a nucleophilic attack on the C1' of the ribose to form the product. After dissociation, two additional enzymatic reactions on the tRNA convert PreQ1 to queuine (Q), resulting in the hypermodified nucleoside queuosine (7-(((4,5-cis-dihydroxy-2-cyclopenten-1-yl)amino)methyl)-7-deazaguanosine).</text>
</comment>
<dbReference type="Gene3D" id="3.20.20.105">
    <property type="entry name" value="Queuine tRNA-ribosyltransferase-like"/>
    <property type="match status" value="1"/>
</dbReference>
<feature type="binding site" evidence="4">
    <location>
        <position position="331"/>
    </location>
    <ligand>
        <name>Zn(2+)</name>
        <dbReference type="ChEBI" id="CHEBI:29105"/>
    </ligand>
</feature>
<dbReference type="Proteomes" id="UP000325286">
    <property type="component" value="Chromosome"/>
</dbReference>
<dbReference type="EC" id="2.4.2.29" evidence="4"/>
<dbReference type="GO" id="GO:0005829">
    <property type="term" value="C:cytosol"/>
    <property type="evidence" value="ECO:0007669"/>
    <property type="project" value="TreeGrafter"/>
</dbReference>
<dbReference type="InterPro" id="IPR006141">
    <property type="entry name" value="Intein_N"/>
</dbReference>
<dbReference type="InterPro" id="IPR036511">
    <property type="entry name" value="TGT-like_sf"/>
</dbReference>
<sequence length="399" mass="43630">MTEPADPPAAASTDAASTAPFQYQCLARDVGTDARRGVFTTPHGDIQTPTFMPVGTQATVKGVTGDLLRQTTATLPDVTAQIILGNTYHLALRPGHELIRQMGGLHRFMNWDGPILTDSGGFQVFSLSALTKIDEHAAVFRSHIDGRKIELTPEHSIEIQESLGSDIAMVLDHVIALPASTEAVIDATERSVRWAQRCLNAASRPDQARFAIVQGGLDETIRAQCARDLAQHAFEGFAIGGLSVGEPPPEMYRVLSATCPHLPEEKPRYLMGVGRPIDMLEGIARGVDLFDCVMPTRNGRNGFAFTDEGPLKLRNAVHRDDPRPLEANCPCPACRHSRAYLRHLFVAGEMLGPILLTLHNLTYYQRIMHQARQAILAGTFSELLQRHRQLAGADKPEAV</sequence>
<comment type="catalytic activity">
    <reaction evidence="4">
        <text>7-aminomethyl-7-carbaguanine + guanosine(34) in tRNA = 7-aminomethyl-7-carbaguanosine(34) in tRNA + guanine</text>
        <dbReference type="Rhea" id="RHEA:24104"/>
        <dbReference type="Rhea" id="RHEA-COMP:10341"/>
        <dbReference type="Rhea" id="RHEA-COMP:10342"/>
        <dbReference type="ChEBI" id="CHEBI:16235"/>
        <dbReference type="ChEBI" id="CHEBI:58703"/>
        <dbReference type="ChEBI" id="CHEBI:74269"/>
        <dbReference type="ChEBI" id="CHEBI:82833"/>
        <dbReference type="EC" id="2.4.2.29"/>
    </reaction>
</comment>
<dbReference type="EMBL" id="CP042914">
    <property type="protein sequence ID" value="QEG42377.1"/>
    <property type="molecule type" value="Genomic_DNA"/>
</dbReference>
<dbReference type="AlphaFoldDB" id="A0A5B9QTJ5"/>
<proteinExistence type="inferred from homology"/>
<feature type="binding site" evidence="4">
    <location>
        <position position="334"/>
    </location>
    <ligand>
        <name>Zn(2+)</name>
        <dbReference type="ChEBI" id="CHEBI:29105"/>
    </ligand>
</feature>
<dbReference type="GO" id="GO:0008616">
    <property type="term" value="P:tRNA queuosine(34) biosynthetic process"/>
    <property type="evidence" value="ECO:0007669"/>
    <property type="project" value="UniProtKB-UniRule"/>
</dbReference>
<dbReference type="UniPathway" id="UPA00392"/>
<comment type="pathway">
    <text evidence="4">tRNA modification; tRNA-queuosine biosynthesis.</text>
</comment>
<dbReference type="RefSeq" id="WP_084426154.1">
    <property type="nucleotide sequence ID" value="NZ_CP042914.1"/>
</dbReference>
<evidence type="ECO:0000259" key="5">
    <source>
        <dbReference type="Pfam" id="PF01702"/>
    </source>
</evidence>
<keyword evidence="4" id="KW-0479">Metal-binding</keyword>
<evidence type="ECO:0000313" key="7">
    <source>
        <dbReference type="Proteomes" id="UP000325286"/>
    </source>
</evidence>
<evidence type="ECO:0000313" key="6">
    <source>
        <dbReference type="EMBL" id="QEG42377.1"/>
    </source>
</evidence>
<gene>
    <name evidence="4 6" type="primary">tgt</name>
    <name evidence="6" type="ORF">UC8_44110</name>
</gene>
<dbReference type="GO" id="GO:0008479">
    <property type="term" value="F:tRNA-guanosine(34) queuine transglycosylase activity"/>
    <property type="evidence" value="ECO:0007669"/>
    <property type="project" value="UniProtKB-UniRule"/>
</dbReference>
<dbReference type="PANTHER" id="PTHR46499">
    <property type="entry name" value="QUEUINE TRNA-RIBOSYLTRANSFERASE"/>
    <property type="match status" value="1"/>
</dbReference>
<feature type="active site" description="Proton acceptor" evidence="4">
    <location>
        <position position="118"/>
    </location>
</feature>
<feature type="binding site" evidence="4">
    <location>
        <position position="172"/>
    </location>
    <ligand>
        <name>substrate</name>
    </ligand>
</feature>
<keyword evidence="3 4" id="KW-0819">tRNA processing</keyword>
<dbReference type="InterPro" id="IPR004803">
    <property type="entry name" value="TGT"/>
</dbReference>
<dbReference type="InterPro" id="IPR050076">
    <property type="entry name" value="ArchSynthase1/Queuine_TRR"/>
</dbReference>
<dbReference type="KEGG" id="rul:UC8_44110"/>
<comment type="subunit">
    <text evidence="4">Homodimer. Within each dimer, one monomer is responsible for RNA recognition and catalysis, while the other monomer binds to the replacement base PreQ1.</text>
</comment>
<evidence type="ECO:0000256" key="2">
    <source>
        <dbReference type="ARBA" id="ARBA00022679"/>
    </source>
</evidence>
<dbReference type="OrthoDB" id="9805417at2"/>
<dbReference type="NCBIfam" id="TIGR00449">
    <property type="entry name" value="tgt_general"/>
    <property type="match status" value="1"/>
</dbReference>
<dbReference type="NCBIfam" id="TIGR00430">
    <property type="entry name" value="Q_tRNA_tgt"/>
    <property type="match status" value="1"/>
</dbReference>
<evidence type="ECO:0000256" key="4">
    <source>
        <dbReference type="HAMAP-Rule" id="MF_00168"/>
    </source>
</evidence>
<dbReference type="InterPro" id="IPR002616">
    <property type="entry name" value="tRNA_ribo_trans-like"/>
</dbReference>
<dbReference type="GO" id="GO:0046872">
    <property type="term" value="F:metal ion binding"/>
    <property type="evidence" value="ECO:0007669"/>
    <property type="project" value="UniProtKB-KW"/>
</dbReference>
<organism evidence="6 7">
    <name type="scientific">Roseimaritima ulvae</name>
    <dbReference type="NCBI Taxonomy" id="980254"/>
    <lineage>
        <taxon>Bacteria</taxon>
        <taxon>Pseudomonadati</taxon>
        <taxon>Planctomycetota</taxon>
        <taxon>Planctomycetia</taxon>
        <taxon>Pirellulales</taxon>
        <taxon>Pirellulaceae</taxon>
        <taxon>Roseimaritima</taxon>
    </lineage>
</organism>
<dbReference type="Pfam" id="PF01702">
    <property type="entry name" value="TGT"/>
    <property type="match status" value="1"/>
</dbReference>
<accession>A0A5B9QTJ5</accession>
<comment type="cofactor">
    <cofactor evidence="4">
        <name>Zn(2+)</name>
        <dbReference type="ChEBI" id="CHEBI:29105"/>
    </cofactor>
    <text evidence="4">Binds 1 zinc ion per subunit.</text>
</comment>
<dbReference type="PROSITE" id="PS50817">
    <property type="entry name" value="INTEIN_N_TER"/>
    <property type="match status" value="1"/>
</dbReference>
<feature type="domain" description="tRNA-guanine(15) transglycosylase-like" evidence="5">
    <location>
        <begin position="33"/>
        <end position="387"/>
    </location>
</feature>
<feature type="binding site" evidence="4">
    <location>
        <position position="359"/>
    </location>
    <ligand>
        <name>Zn(2+)</name>
        <dbReference type="ChEBI" id="CHEBI:29105"/>
    </ligand>
</feature>
<name>A0A5B9QTJ5_9BACT</name>
<feature type="active site" description="Nucleophile" evidence="4">
    <location>
        <position position="291"/>
    </location>
</feature>
<dbReference type="SUPFAM" id="SSF51713">
    <property type="entry name" value="tRNA-guanine transglycosylase"/>
    <property type="match status" value="1"/>
</dbReference>
<feature type="region of interest" description="RNA binding" evidence="4">
    <location>
        <begin position="272"/>
        <end position="278"/>
    </location>
</feature>